<reference evidence="1" key="1">
    <citation type="submission" date="2020-03" db="EMBL/GenBank/DDBJ databases">
        <title>The deep terrestrial virosphere.</title>
        <authorList>
            <person name="Holmfeldt K."/>
            <person name="Nilsson E."/>
            <person name="Simone D."/>
            <person name="Lopez-Fernandez M."/>
            <person name="Wu X."/>
            <person name="de Brujin I."/>
            <person name="Lundin D."/>
            <person name="Andersson A."/>
            <person name="Bertilsson S."/>
            <person name="Dopson M."/>
        </authorList>
    </citation>
    <scope>NUCLEOTIDE SEQUENCE</scope>
    <source>
        <strain evidence="1">MM171A00688</strain>
        <strain evidence="2">MM171B01337</strain>
    </source>
</reference>
<dbReference type="EMBL" id="MT143780">
    <property type="protein sequence ID" value="QJB02394.1"/>
    <property type="molecule type" value="Genomic_DNA"/>
</dbReference>
<protein>
    <submittedName>
        <fullName evidence="1">Uncharacterized protein</fullName>
    </submittedName>
</protein>
<dbReference type="AlphaFoldDB" id="A0A6M3M4G9"/>
<dbReference type="SUPFAM" id="SSF116915">
    <property type="entry name" value="Hypothetical protein YqbG"/>
    <property type="match status" value="1"/>
</dbReference>
<organism evidence="1">
    <name type="scientific">viral metagenome</name>
    <dbReference type="NCBI Taxonomy" id="1070528"/>
    <lineage>
        <taxon>unclassified sequences</taxon>
        <taxon>metagenomes</taxon>
        <taxon>organismal metagenomes</taxon>
    </lineage>
</organism>
<accession>A0A6M3M4G9</accession>
<evidence type="ECO:0000313" key="1">
    <source>
        <dbReference type="EMBL" id="QJB00136.1"/>
    </source>
</evidence>
<dbReference type="InterPro" id="IPR036558">
    <property type="entry name" value="YqbG-like_sf"/>
</dbReference>
<name>A0A6M3M4G9_9ZZZZ</name>
<evidence type="ECO:0000313" key="2">
    <source>
        <dbReference type="EMBL" id="QJB02394.1"/>
    </source>
</evidence>
<sequence length="212" mass="24074">MMGNYIDPGDVNNWPSGTTAEEQAAKILEIEQLLEKTLQTHFYSKAFDHKVNGNNKNRLFLGLEAAILTVTKIFINGIELDAGWWTWDQASVFVDLTTSGSGIFDPELSHMRSRSQQEGLFPKGFENIRIKGTYGYAVVPEPIKRLCIILVQHDNDPDLYTSYIFDSEKIGDYSYKIGAGTAKAVPVIFGIWEADRIAVRYRRQKKTRILTY</sequence>
<proteinExistence type="predicted"/>
<dbReference type="EMBL" id="MT143682">
    <property type="protein sequence ID" value="QJB00136.1"/>
    <property type="molecule type" value="Genomic_DNA"/>
</dbReference>
<gene>
    <name evidence="1" type="ORF">MM171A00688_0019</name>
    <name evidence="2" type="ORF">MM171B01337_0006</name>
</gene>